<proteinExistence type="predicted"/>
<protein>
    <submittedName>
        <fullName evidence="5">Putative vacuolar protein sorting-associated protein VTA1-like</fullName>
    </submittedName>
</protein>
<dbReference type="OrthoDB" id="8894900at2759"/>
<dbReference type="EMBL" id="MRZV01000810">
    <property type="protein sequence ID" value="PIK43988.1"/>
    <property type="molecule type" value="Genomic_DNA"/>
</dbReference>
<reference evidence="5 6" key="1">
    <citation type="journal article" date="2017" name="PLoS Biol.">
        <title>The sea cucumber genome provides insights into morphological evolution and visceral regeneration.</title>
        <authorList>
            <person name="Zhang X."/>
            <person name="Sun L."/>
            <person name="Yuan J."/>
            <person name="Sun Y."/>
            <person name="Gao Y."/>
            <person name="Zhang L."/>
            <person name="Li S."/>
            <person name="Dai H."/>
            <person name="Hamel J.F."/>
            <person name="Liu C."/>
            <person name="Yu Y."/>
            <person name="Liu S."/>
            <person name="Lin W."/>
            <person name="Guo K."/>
            <person name="Jin S."/>
            <person name="Xu P."/>
            <person name="Storey K.B."/>
            <person name="Huan P."/>
            <person name="Zhang T."/>
            <person name="Zhou Y."/>
            <person name="Zhang J."/>
            <person name="Lin C."/>
            <person name="Li X."/>
            <person name="Xing L."/>
            <person name="Huo D."/>
            <person name="Sun M."/>
            <person name="Wang L."/>
            <person name="Mercier A."/>
            <person name="Li F."/>
            <person name="Yang H."/>
            <person name="Xiang J."/>
        </authorList>
    </citation>
    <scope>NUCLEOTIDE SEQUENCE [LARGE SCALE GENOMIC DNA]</scope>
    <source>
        <strain evidence="5">Shaxun</strain>
        <tissue evidence="5">Muscle</tissue>
    </source>
</reference>
<organism evidence="5 6">
    <name type="scientific">Stichopus japonicus</name>
    <name type="common">Sea cucumber</name>
    <dbReference type="NCBI Taxonomy" id="307972"/>
    <lineage>
        <taxon>Eukaryota</taxon>
        <taxon>Metazoa</taxon>
        <taxon>Echinodermata</taxon>
        <taxon>Eleutherozoa</taxon>
        <taxon>Echinozoa</taxon>
        <taxon>Holothuroidea</taxon>
        <taxon>Aspidochirotacea</taxon>
        <taxon>Aspidochirotida</taxon>
        <taxon>Stichopodidae</taxon>
        <taxon>Apostichopus</taxon>
    </lineage>
</organism>
<gene>
    <name evidence="5" type="ORF">BSL78_19166</name>
</gene>
<dbReference type="InterPro" id="IPR023175">
    <property type="entry name" value="Vta1/CALS_N_sf"/>
</dbReference>
<comment type="caution">
    <text evidence="5">The sequence shown here is derived from an EMBL/GenBank/DDBJ whole genome shotgun (WGS) entry which is preliminary data.</text>
</comment>
<feature type="region of interest" description="Disordered" evidence="3">
    <location>
        <begin position="119"/>
        <end position="236"/>
    </location>
</feature>
<sequence length="236" mass="26042">MRYAMETAMRLDKRSPEDKTFLFTLMGALEKRKQELADNEDFQNEMICNSHVENYAIKMFSYADNEDRAGRFNQNLTKTFYKAGLLLDVLQTFGELSEELQAQKKYAKYKAANIAQCLKNGETPKRGPPGGDDDEELPPGGAEAAAGSSGVPSHPGLYPQANLLPLDEPTRPTSHWDVPTPDSIPARSTDRHACTTTPRSAAKSWQLLQSHATRSVCSTVNSRATASRDDATTANQ</sequence>
<comment type="subcellular location">
    <subcellularLocation>
        <location evidence="1">Endomembrane system</location>
    </subcellularLocation>
</comment>
<keyword evidence="2" id="KW-0472">Membrane</keyword>
<dbReference type="AlphaFoldDB" id="A0A2G8K7J6"/>
<dbReference type="PANTHER" id="PTHR46009:SF1">
    <property type="entry name" value="VACUOLAR PROTEIN SORTING-ASSOCIATED PROTEIN VTA1 HOMOLOG"/>
    <property type="match status" value="1"/>
</dbReference>
<evidence type="ECO:0000256" key="2">
    <source>
        <dbReference type="ARBA" id="ARBA00023136"/>
    </source>
</evidence>
<evidence type="ECO:0000313" key="5">
    <source>
        <dbReference type="EMBL" id="PIK43988.1"/>
    </source>
</evidence>
<dbReference type="PANTHER" id="PTHR46009">
    <property type="entry name" value="VACUOLAR PROTEIN SORTING-ASSOCIATED PROTEIN VTA1 HOMOLOG"/>
    <property type="match status" value="1"/>
</dbReference>
<dbReference type="InterPro" id="IPR039431">
    <property type="entry name" value="Vta1/CALS_N"/>
</dbReference>
<evidence type="ECO:0000313" key="6">
    <source>
        <dbReference type="Proteomes" id="UP000230750"/>
    </source>
</evidence>
<dbReference type="Pfam" id="PF04652">
    <property type="entry name" value="Vta1"/>
    <property type="match status" value="1"/>
</dbReference>
<dbReference type="Proteomes" id="UP000230750">
    <property type="component" value="Unassembled WGS sequence"/>
</dbReference>
<feature type="compositionally biased region" description="Polar residues" evidence="3">
    <location>
        <begin position="206"/>
        <end position="221"/>
    </location>
</feature>
<dbReference type="GO" id="GO:0005771">
    <property type="term" value="C:multivesicular body"/>
    <property type="evidence" value="ECO:0007669"/>
    <property type="project" value="TreeGrafter"/>
</dbReference>
<name>A0A2G8K7J6_STIJA</name>
<feature type="compositionally biased region" description="Low complexity" evidence="3">
    <location>
        <begin position="138"/>
        <end position="153"/>
    </location>
</feature>
<feature type="compositionally biased region" description="Basic and acidic residues" evidence="3">
    <location>
        <begin position="226"/>
        <end position="236"/>
    </location>
</feature>
<dbReference type="InterPro" id="IPR044538">
    <property type="entry name" value="Vta1-like"/>
</dbReference>
<accession>A0A2G8K7J6</accession>
<dbReference type="STRING" id="307972.A0A2G8K7J6"/>
<dbReference type="Gene3D" id="1.25.40.270">
    <property type="entry name" value="Vacuolar protein sorting-associated protein vta1"/>
    <property type="match status" value="1"/>
</dbReference>
<keyword evidence="6" id="KW-1185">Reference proteome</keyword>
<dbReference type="GO" id="GO:0032511">
    <property type="term" value="P:late endosome to vacuole transport via multivesicular body sorting pathway"/>
    <property type="evidence" value="ECO:0007669"/>
    <property type="project" value="InterPro"/>
</dbReference>
<evidence type="ECO:0000256" key="3">
    <source>
        <dbReference type="SAM" id="MobiDB-lite"/>
    </source>
</evidence>
<feature type="domain" description="Vta1/callose synthase N-terminal" evidence="4">
    <location>
        <begin position="3"/>
        <end position="120"/>
    </location>
</feature>
<evidence type="ECO:0000256" key="1">
    <source>
        <dbReference type="ARBA" id="ARBA00004308"/>
    </source>
</evidence>
<evidence type="ECO:0000259" key="4">
    <source>
        <dbReference type="Pfam" id="PF04652"/>
    </source>
</evidence>